<protein>
    <submittedName>
        <fullName evidence="4">DNA replication protein</fullName>
    </submittedName>
</protein>
<dbReference type="Pfam" id="PF21984">
    <property type="entry name" value="DnaD_N"/>
    <property type="match status" value="1"/>
</dbReference>
<evidence type="ECO:0000313" key="4">
    <source>
        <dbReference type="EMBL" id="MBM7840198.1"/>
    </source>
</evidence>
<sequence>MKQQVFMKWAQQKHLSIPHLLLEHYTKLNINEHELMVLLHIQSLLDAGDAFPTPQTLSERMTLSLDACAEIIGTLVRKRLLSIENKQEEDTGVMYEHCSLEPLWASLIHHLEQESETKVENIKAEKEGQLYQRFEQEFARPLSPIEAETLSMWFDQDQHGIDLILAALREAVVSGKLNFRYIDRILFEWKKNGIRSPEQARDYSERFRKKIPQERKQASSQPANIPGFHWLENL</sequence>
<comment type="caution">
    <text evidence="4">The sequence shown here is derived from an EMBL/GenBank/DDBJ whole genome shotgun (WGS) entry which is preliminary data.</text>
</comment>
<dbReference type="InterPro" id="IPR006343">
    <property type="entry name" value="DnaB/C_C"/>
</dbReference>
<organism evidence="4 5">
    <name type="scientific">Shouchella xiaoxiensis</name>
    <dbReference type="NCBI Taxonomy" id="766895"/>
    <lineage>
        <taxon>Bacteria</taxon>
        <taxon>Bacillati</taxon>
        <taxon>Bacillota</taxon>
        <taxon>Bacilli</taxon>
        <taxon>Bacillales</taxon>
        <taxon>Bacillaceae</taxon>
        <taxon>Shouchella</taxon>
    </lineage>
</organism>
<dbReference type="EMBL" id="JAFBCV010000012">
    <property type="protein sequence ID" value="MBM7840198.1"/>
    <property type="molecule type" value="Genomic_DNA"/>
</dbReference>
<dbReference type="Pfam" id="PF07261">
    <property type="entry name" value="DnaB_2"/>
    <property type="match status" value="1"/>
</dbReference>
<dbReference type="Gene3D" id="1.10.10.630">
    <property type="entry name" value="DnaD domain-like"/>
    <property type="match status" value="1"/>
</dbReference>
<dbReference type="PANTHER" id="PTHR37293:SF6">
    <property type="entry name" value="DNA REPLICATION PROTEIN DNAD"/>
    <property type="match status" value="1"/>
</dbReference>
<gene>
    <name evidence="4" type="ORF">JOC54_003478</name>
</gene>
<dbReference type="InterPro" id="IPR053162">
    <property type="entry name" value="DnaD"/>
</dbReference>
<dbReference type="RefSeq" id="WP_035420897.1">
    <property type="nucleotide sequence ID" value="NZ_JAFBCV010000012.1"/>
</dbReference>
<comment type="similarity">
    <text evidence="1">Belongs to the DnaB/DnaD family.</text>
</comment>
<dbReference type="PANTHER" id="PTHR37293">
    <property type="entry name" value="PHAGE REPLICATION PROTEIN-RELATED"/>
    <property type="match status" value="1"/>
</dbReference>
<evidence type="ECO:0000259" key="2">
    <source>
        <dbReference type="Pfam" id="PF07261"/>
    </source>
</evidence>
<evidence type="ECO:0000256" key="1">
    <source>
        <dbReference type="ARBA" id="ARBA00093462"/>
    </source>
</evidence>
<evidence type="ECO:0000259" key="3">
    <source>
        <dbReference type="Pfam" id="PF21984"/>
    </source>
</evidence>
<dbReference type="Proteomes" id="UP001179280">
    <property type="component" value="Unassembled WGS sequence"/>
</dbReference>
<proteinExistence type="inferred from homology"/>
<dbReference type="InterPro" id="IPR034829">
    <property type="entry name" value="DnaD-like_sf"/>
</dbReference>
<evidence type="ECO:0000313" key="5">
    <source>
        <dbReference type="Proteomes" id="UP001179280"/>
    </source>
</evidence>
<dbReference type="SUPFAM" id="SSF158499">
    <property type="entry name" value="DnaD domain-like"/>
    <property type="match status" value="1"/>
</dbReference>
<reference evidence="4" key="1">
    <citation type="submission" date="2021-01" db="EMBL/GenBank/DDBJ databases">
        <title>Genomic Encyclopedia of Type Strains, Phase IV (KMG-IV): sequencing the most valuable type-strain genomes for metagenomic binning, comparative biology and taxonomic classification.</title>
        <authorList>
            <person name="Goeker M."/>
        </authorList>
    </citation>
    <scope>NUCLEOTIDE SEQUENCE</scope>
    <source>
        <strain evidence="4">DSM 21943</strain>
    </source>
</reference>
<accession>A0ABS2SXD4</accession>
<dbReference type="InterPro" id="IPR036388">
    <property type="entry name" value="WH-like_DNA-bd_sf"/>
</dbReference>
<dbReference type="Gene3D" id="1.10.10.10">
    <property type="entry name" value="Winged helix-like DNA-binding domain superfamily/Winged helix DNA-binding domain"/>
    <property type="match status" value="1"/>
</dbReference>
<name>A0ABS2SXD4_9BACI</name>
<dbReference type="InterPro" id="IPR053843">
    <property type="entry name" value="DnaD_N"/>
</dbReference>
<keyword evidence="5" id="KW-1185">Reference proteome</keyword>
<feature type="domain" description="DnaB/C C-terminal" evidence="2">
    <location>
        <begin position="131"/>
        <end position="203"/>
    </location>
</feature>
<dbReference type="NCBIfam" id="TIGR01446">
    <property type="entry name" value="DnaD_dom"/>
    <property type="match status" value="1"/>
</dbReference>
<feature type="domain" description="DnaD N-terminal" evidence="3">
    <location>
        <begin position="17"/>
        <end position="117"/>
    </location>
</feature>